<evidence type="ECO:0000256" key="1">
    <source>
        <dbReference type="ARBA" id="ARBA00004651"/>
    </source>
</evidence>
<feature type="transmembrane region" description="Helical" evidence="6">
    <location>
        <begin position="258"/>
        <end position="278"/>
    </location>
</feature>
<feature type="transmembrane region" description="Helical" evidence="6">
    <location>
        <begin position="720"/>
        <end position="740"/>
    </location>
</feature>
<name>A0ABW5DMJ8_9PROT</name>
<reference evidence="10" key="1">
    <citation type="journal article" date="2019" name="Int. J. Syst. Evol. Microbiol.">
        <title>The Global Catalogue of Microorganisms (GCM) 10K type strain sequencing project: providing services to taxonomists for standard genome sequencing and annotation.</title>
        <authorList>
            <consortium name="The Broad Institute Genomics Platform"/>
            <consortium name="The Broad Institute Genome Sequencing Center for Infectious Disease"/>
            <person name="Wu L."/>
            <person name="Ma J."/>
        </authorList>
    </citation>
    <scope>NUCLEOTIDE SEQUENCE [LARGE SCALE GENOMIC DNA]</scope>
    <source>
        <strain evidence="10">CGMCC 1.19062</strain>
    </source>
</reference>
<keyword evidence="3 6" id="KW-0812">Transmembrane</keyword>
<keyword evidence="10" id="KW-1185">Reference proteome</keyword>
<comment type="caution">
    <text evidence="9">The sequence shown here is derived from an EMBL/GenBank/DDBJ whole genome shotgun (WGS) entry which is preliminary data.</text>
</comment>
<dbReference type="InterPro" id="IPR025857">
    <property type="entry name" value="MacB_PCD"/>
</dbReference>
<feature type="transmembrane region" description="Helical" evidence="6">
    <location>
        <begin position="761"/>
        <end position="789"/>
    </location>
</feature>
<feature type="transmembrane region" description="Helical" evidence="6">
    <location>
        <begin position="476"/>
        <end position="498"/>
    </location>
</feature>
<evidence type="ECO:0000259" key="7">
    <source>
        <dbReference type="Pfam" id="PF02687"/>
    </source>
</evidence>
<proteinExistence type="predicted"/>
<evidence type="ECO:0000256" key="6">
    <source>
        <dbReference type="SAM" id="Phobius"/>
    </source>
</evidence>
<dbReference type="InterPro" id="IPR038766">
    <property type="entry name" value="Membrane_comp_ABC_pdt"/>
</dbReference>
<gene>
    <name evidence="9" type="ORF">ACFSM5_02215</name>
</gene>
<sequence>MNGWGLAFTYARRELRGGIKGFRIFLACLFLGVAVISAVGSLSSAIVGGLARDARSILGGDVAIRQIHQAIAPEQLDWLRRESAGVAEMIEMRAMAIRPDDGRRTLVQLKAVGDTYPLVGTLTFASQLPGSVFAVTDGTVGAAIEKTLATRLDLKLGDRLKVGEAAVEVRAILDKEPDRSVSAIDFGPRLMVGLAAMPATDLLQPGSLAEYHYKMVLKPGDTIADFRARLLAAFPDPQWRVRDLGQASPQIERFVERIGLFLTLVGLTALLVGGVGVGNAVGSYLSGKTSTIATWKALGAPAGLIFKTYLMLVMAMALLGTLGGTLLGSVAPFAVEAFFGAILPVPIAAGFYPVPLLSSLAFGILTALAFSLWPLGRAREVPAAALFRDVVAPRGGRPRWTYLTGIAVSSVLLAGLAIVGAARQDLAAWFVGGVVASFILFRLAGRGLMAAAKFIGERRRNPRLRLALANLHRPGAPTGSMVLSLGLGLTVLVTVALLEGNLNNQVAERLPERAPSFFFVDLQSSQVADFEQLVKATPGQSDLQRTPTLRGRIIKVNGVPADQVRATNDQGWVLDSDRGLTYSATMPEGSKIVAGQWWGADYSGPPLIAFESRAAAGLGVGVGDTLTVNVLGREVTGKIAVLREIEWGNLALNFAIVFSPGLLDKAPHTHIATVHVPPAQEEALLRSVTDRFPNVTAVRVQDALDAATEVLEGIAAAARAVTLLTLSVGTLVLAGAMLAGHHRRVYDAVVLKVLGATRRDIAGAFLLEYGLLGLGTGLVAAAVGITASWAVTVFLMRAQWVFLPGTVMVTILICLALTLAIGFAGTWRALGQKAGPLLRNA</sequence>
<feature type="transmembrane region" description="Helical" evidence="6">
    <location>
        <begin position="428"/>
        <end position="455"/>
    </location>
</feature>
<feature type="transmembrane region" description="Helical" evidence="6">
    <location>
        <begin position="326"/>
        <end position="345"/>
    </location>
</feature>
<feature type="domain" description="ABC3 transporter permease C-terminal" evidence="7">
    <location>
        <begin position="721"/>
        <end position="832"/>
    </location>
</feature>
<dbReference type="Pfam" id="PF02687">
    <property type="entry name" value="FtsX"/>
    <property type="match status" value="2"/>
</dbReference>
<feature type="domain" description="MacB-like periplasmic core" evidence="8">
    <location>
        <begin position="27"/>
        <end position="231"/>
    </location>
</feature>
<dbReference type="PANTHER" id="PTHR30287">
    <property type="entry name" value="MEMBRANE COMPONENT OF PREDICTED ABC SUPERFAMILY METABOLITE UPTAKE TRANSPORTER"/>
    <property type="match status" value="1"/>
</dbReference>
<protein>
    <submittedName>
        <fullName evidence="9">ABC transporter permease</fullName>
    </submittedName>
</protein>
<feature type="transmembrane region" description="Helical" evidence="6">
    <location>
        <begin position="400"/>
        <end position="422"/>
    </location>
</feature>
<evidence type="ECO:0000256" key="4">
    <source>
        <dbReference type="ARBA" id="ARBA00022989"/>
    </source>
</evidence>
<feature type="transmembrane region" description="Helical" evidence="6">
    <location>
        <begin position="351"/>
        <end position="373"/>
    </location>
</feature>
<keyword evidence="4 6" id="KW-1133">Transmembrane helix</keyword>
<organism evidence="9 10">
    <name type="scientific">Lacibacterium aquatile</name>
    <dbReference type="NCBI Taxonomy" id="1168082"/>
    <lineage>
        <taxon>Bacteria</taxon>
        <taxon>Pseudomonadati</taxon>
        <taxon>Pseudomonadota</taxon>
        <taxon>Alphaproteobacteria</taxon>
        <taxon>Rhodospirillales</taxon>
        <taxon>Rhodospirillaceae</taxon>
    </lineage>
</organism>
<evidence type="ECO:0000313" key="10">
    <source>
        <dbReference type="Proteomes" id="UP001597295"/>
    </source>
</evidence>
<evidence type="ECO:0000256" key="5">
    <source>
        <dbReference type="ARBA" id="ARBA00023136"/>
    </source>
</evidence>
<dbReference type="Proteomes" id="UP001597295">
    <property type="component" value="Unassembled WGS sequence"/>
</dbReference>
<feature type="domain" description="ABC3 transporter permease C-terminal" evidence="7">
    <location>
        <begin position="265"/>
        <end position="380"/>
    </location>
</feature>
<keyword evidence="5 6" id="KW-0472">Membrane</keyword>
<comment type="subcellular location">
    <subcellularLocation>
        <location evidence="1">Cell membrane</location>
        <topology evidence="1">Multi-pass membrane protein</topology>
    </subcellularLocation>
</comment>
<dbReference type="EMBL" id="JBHUIP010000003">
    <property type="protein sequence ID" value="MFD2261684.1"/>
    <property type="molecule type" value="Genomic_DNA"/>
</dbReference>
<dbReference type="PANTHER" id="PTHR30287:SF1">
    <property type="entry name" value="INNER MEMBRANE PROTEIN"/>
    <property type="match status" value="1"/>
</dbReference>
<feature type="transmembrane region" description="Helical" evidence="6">
    <location>
        <begin position="801"/>
        <end position="824"/>
    </location>
</feature>
<keyword evidence="2" id="KW-1003">Cell membrane</keyword>
<evidence type="ECO:0000256" key="3">
    <source>
        <dbReference type="ARBA" id="ARBA00022692"/>
    </source>
</evidence>
<accession>A0ABW5DMJ8</accession>
<feature type="transmembrane region" description="Helical" evidence="6">
    <location>
        <begin position="298"/>
        <end position="319"/>
    </location>
</feature>
<dbReference type="RefSeq" id="WP_379874600.1">
    <property type="nucleotide sequence ID" value="NZ_JBHUIP010000003.1"/>
</dbReference>
<dbReference type="InterPro" id="IPR003838">
    <property type="entry name" value="ABC3_permease_C"/>
</dbReference>
<feature type="transmembrane region" description="Helical" evidence="6">
    <location>
        <begin position="24"/>
        <end position="47"/>
    </location>
</feature>
<evidence type="ECO:0000259" key="8">
    <source>
        <dbReference type="Pfam" id="PF12704"/>
    </source>
</evidence>
<evidence type="ECO:0000313" key="9">
    <source>
        <dbReference type="EMBL" id="MFD2261684.1"/>
    </source>
</evidence>
<dbReference type="Pfam" id="PF12704">
    <property type="entry name" value="MacB_PCD"/>
    <property type="match status" value="1"/>
</dbReference>
<evidence type="ECO:0000256" key="2">
    <source>
        <dbReference type="ARBA" id="ARBA00022475"/>
    </source>
</evidence>